<keyword evidence="2" id="KW-1133">Transmembrane helix</keyword>
<evidence type="ECO:0000259" key="3">
    <source>
        <dbReference type="PROSITE" id="PS50095"/>
    </source>
</evidence>
<proteinExistence type="predicted"/>
<sequence length="180" mass="21584">LPSPINWNYVFSNLDFNKNKRIYLTIIVIIIIYILLIIYSKYKDKKDNEKSNIIYLCDNYKDDHYYYKIVVFTGYRKNSGTKSKIYFKVVGEKGETTVRIFSNETHQIFQRGQIDTFIMTVPKSLGSLHYIHIWHDNQNSQSSSSWFLKYMIIYDLQTLQKSYFICQKWFSIMKDDGQVK</sequence>
<dbReference type="InterPro" id="IPR001024">
    <property type="entry name" value="PLAT/LH2_dom"/>
</dbReference>
<keyword evidence="2" id="KW-0812">Transmembrane</keyword>
<protein>
    <recommendedName>
        <fullName evidence="3">PLAT domain-containing protein</fullName>
    </recommendedName>
</protein>
<accession>A0A820L4R7</accession>
<dbReference type="GO" id="GO:0005262">
    <property type="term" value="F:calcium channel activity"/>
    <property type="evidence" value="ECO:0007669"/>
    <property type="project" value="TreeGrafter"/>
</dbReference>
<dbReference type="InterPro" id="IPR051223">
    <property type="entry name" value="Polycystin"/>
</dbReference>
<evidence type="ECO:0000256" key="2">
    <source>
        <dbReference type="SAM" id="Phobius"/>
    </source>
</evidence>
<dbReference type="PANTHER" id="PTHR10877">
    <property type="entry name" value="POLYCYSTIN FAMILY MEMBER"/>
    <property type="match status" value="1"/>
</dbReference>
<reference evidence="4" key="1">
    <citation type="submission" date="2021-02" db="EMBL/GenBank/DDBJ databases">
        <authorList>
            <person name="Nowell W R."/>
        </authorList>
    </citation>
    <scope>NUCLEOTIDE SEQUENCE</scope>
</reference>
<comment type="caution">
    <text evidence="4">The sequence shown here is derived from an EMBL/GenBank/DDBJ whole genome shotgun (WGS) entry which is preliminary data.</text>
</comment>
<comment type="caution">
    <text evidence="1">Lacks conserved residue(s) required for the propagation of feature annotation.</text>
</comment>
<keyword evidence="2" id="KW-0472">Membrane</keyword>
<dbReference type="GO" id="GO:0050982">
    <property type="term" value="P:detection of mechanical stimulus"/>
    <property type="evidence" value="ECO:0007669"/>
    <property type="project" value="TreeGrafter"/>
</dbReference>
<dbReference type="FunFam" id="2.60.60.20:FF:000022">
    <property type="entry name" value="Uncharacterized protein"/>
    <property type="match status" value="1"/>
</dbReference>
<gene>
    <name evidence="4" type="ORF">OKA104_LOCUS49021</name>
</gene>
<dbReference type="PROSITE" id="PS50095">
    <property type="entry name" value="PLAT"/>
    <property type="match status" value="1"/>
</dbReference>
<dbReference type="AlphaFoldDB" id="A0A820L4R7"/>
<name>A0A820L4R7_9BILA</name>
<evidence type="ECO:0000313" key="5">
    <source>
        <dbReference type="Proteomes" id="UP000663881"/>
    </source>
</evidence>
<dbReference type="Pfam" id="PF01477">
    <property type="entry name" value="PLAT"/>
    <property type="match status" value="1"/>
</dbReference>
<dbReference type="InterPro" id="IPR036392">
    <property type="entry name" value="PLAT/LH2_dom_sf"/>
</dbReference>
<dbReference type="EMBL" id="CAJOAY010022206">
    <property type="protein sequence ID" value="CAF4355152.1"/>
    <property type="molecule type" value="Genomic_DNA"/>
</dbReference>
<dbReference type="Proteomes" id="UP000663881">
    <property type="component" value="Unassembled WGS sequence"/>
</dbReference>
<feature type="non-terminal residue" evidence="4">
    <location>
        <position position="1"/>
    </location>
</feature>
<dbReference type="SUPFAM" id="SSF49723">
    <property type="entry name" value="Lipase/lipooxygenase domain (PLAT/LH2 domain)"/>
    <property type="match status" value="1"/>
</dbReference>
<feature type="transmembrane region" description="Helical" evidence="2">
    <location>
        <begin position="22"/>
        <end position="40"/>
    </location>
</feature>
<dbReference type="PANTHER" id="PTHR10877:SF150">
    <property type="entry name" value="REJ DOMAIN-CONTAINING PROTEIN"/>
    <property type="match status" value="1"/>
</dbReference>
<dbReference type="Gene3D" id="2.60.60.20">
    <property type="entry name" value="PLAT/LH2 domain"/>
    <property type="match status" value="1"/>
</dbReference>
<evidence type="ECO:0000256" key="1">
    <source>
        <dbReference type="PROSITE-ProRule" id="PRU00152"/>
    </source>
</evidence>
<dbReference type="SMART" id="SM00308">
    <property type="entry name" value="LH2"/>
    <property type="match status" value="1"/>
</dbReference>
<evidence type="ECO:0000313" key="4">
    <source>
        <dbReference type="EMBL" id="CAF4355152.1"/>
    </source>
</evidence>
<organism evidence="4 5">
    <name type="scientific">Adineta steineri</name>
    <dbReference type="NCBI Taxonomy" id="433720"/>
    <lineage>
        <taxon>Eukaryota</taxon>
        <taxon>Metazoa</taxon>
        <taxon>Spiralia</taxon>
        <taxon>Gnathifera</taxon>
        <taxon>Rotifera</taxon>
        <taxon>Eurotatoria</taxon>
        <taxon>Bdelloidea</taxon>
        <taxon>Adinetida</taxon>
        <taxon>Adinetidae</taxon>
        <taxon>Adineta</taxon>
    </lineage>
</organism>
<feature type="domain" description="PLAT" evidence="3">
    <location>
        <begin position="65"/>
        <end position="180"/>
    </location>
</feature>
<dbReference type="GO" id="GO:0016020">
    <property type="term" value="C:membrane"/>
    <property type="evidence" value="ECO:0007669"/>
    <property type="project" value="TreeGrafter"/>
</dbReference>